<dbReference type="Proteomes" id="UP001234297">
    <property type="component" value="Chromosome 1"/>
</dbReference>
<reference evidence="1 2" key="1">
    <citation type="journal article" date="2022" name="Hortic Res">
        <title>A haplotype resolved chromosomal level avocado genome allows analysis of novel avocado genes.</title>
        <authorList>
            <person name="Nath O."/>
            <person name="Fletcher S.J."/>
            <person name="Hayward A."/>
            <person name="Shaw L.M."/>
            <person name="Masouleh A.K."/>
            <person name="Furtado A."/>
            <person name="Henry R.J."/>
            <person name="Mitter N."/>
        </authorList>
    </citation>
    <scope>NUCLEOTIDE SEQUENCE [LARGE SCALE GENOMIC DNA]</scope>
    <source>
        <strain evidence="2">cv. Hass</strain>
    </source>
</reference>
<evidence type="ECO:0000313" key="1">
    <source>
        <dbReference type="EMBL" id="KAJ8649053.1"/>
    </source>
</evidence>
<proteinExistence type="predicted"/>
<dbReference type="EMBL" id="CM056809">
    <property type="protein sequence ID" value="KAJ8649053.1"/>
    <property type="molecule type" value="Genomic_DNA"/>
</dbReference>
<evidence type="ECO:0000313" key="2">
    <source>
        <dbReference type="Proteomes" id="UP001234297"/>
    </source>
</evidence>
<sequence>MIVHTWKSFRKSWGLELAAMLSPFLVLRGFSEELCKFWILELAAMLSPFPILRIFEKLWLDFAAMFEFEPSSKIFHDYGLAAMLSPSSSSCFFRGSSSKTNKGKEPVTDAPRRSTRSSNAAVQQAWEEVQYVERNLEECDSLNRDEIRQRLISLKDEEYYKIMVSNRPWVTDDQSIVPKPTVFFGDAVPDDSTYQRRCFQFSFTDDGEKRIVSTRSPFDRTISIMSLFSTCSKREDPLSWVKRTNVIKTGVFVGGPSGFAEKSPARMDILMPASGYQGSDHSSVDLRPVGLGIFKGDGSNWVKPFRLRGRFNADSS</sequence>
<keyword evidence="2" id="KW-1185">Reference proteome</keyword>
<name>A0ACC2MU41_PERAE</name>
<organism evidence="1 2">
    <name type="scientific">Persea americana</name>
    <name type="common">Avocado</name>
    <dbReference type="NCBI Taxonomy" id="3435"/>
    <lineage>
        <taxon>Eukaryota</taxon>
        <taxon>Viridiplantae</taxon>
        <taxon>Streptophyta</taxon>
        <taxon>Embryophyta</taxon>
        <taxon>Tracheophyta</taxon>
        <taxon>Spermatophyta</taxon>
        <taxon>Magnoliopsida</taxon>
        <taxon>Magnoliidae</taxon>
        <taxon>Laurales</taxon>
        <taxon>Lauraceae</taxon>
        <taxon>Persea</taxon>
    </lineage>
</organism>
<protein>
    <submittedName>
        <fullName evidence="1">Uncharacterized protein</fullName>
    </submittedName>
</protein>
<gene>
    <name evidence="1" type="ORF">MRB53_002076</name>
</gene>
<accession>A0ACC2MU41</accession>
<comment type="caution">
    <text evidence="1">The sequence shown here is derived from an EMBL/GenBank/DDBJ whole genome shotgun (WGS) entry which is preliminary data.</text>
</comment>